<comment type="caution">
    <text evidence="2">The sequence shown here is derived from an EMBL/GenBank/DDBJ whole genome shotgun (WGS) entry which is preliminary data.</text>
</comment>
<accession>A0A1V2EUX5</accession>
<dbReference type="Proteomes" id="UP000188729">
    <property type="component" value="Unassembled WGS sequence"/>
</dbReference>
<proteinExistence type="predicted"/>
<evidence type="ECO:0000313" key="3">
    <source>
        <dbReference type="Proteomes" id="UP000188729"/>
    </source>
</evidence>
<dbReference type="GO" id="GO:0030295">
    <property type="term" value="F:protein kinase activator activity"/>
    <property type="evidence" value="ECO:0007669"/>
    <property type="project" value="TreeGrafter"/>
</dbReference>
<name>A0A1V2EUX5_9SPHN</name>
<dbReference type="EMBL" id="MPSB01000004">
    <property type="protein sequence ID" value="ONF96476.1"/>
    <property type="molecule type" value="Genomic_DNA"/>
</dbReference>
<protein>
    <submittedName>
        <fullName evidence="2">Nitrogen regulatory protein</fullName>
        <ecNumber evidence="2">2.7.1.-</ecNumber>
    </submittedName>
</protein>
<organism evidence="2 3">
    <name type="scientific">Sphingomonas jeddahensis</name>
    <dbReference type="NCBI Taxonomy" id="1915074"/>
    <lineage>
        <taxon>Bacteria</taxon>
        <taxon>Pseudomonadati</taxon>
        <taxon>Pseudomonadota</taxon>
        <taxon>Alphaproteobacteria</taxon>
        <taxon>Sphingomonadales</taxon>
        <taxon>Sphingomonadaceae</taxon>
        <taxon>Sphingomonas</taxon>
    </lineage>
</organism>
<dbReference type="PANTHER" id="PTHR47738:SF1">
    <property type="entry name" value="NITROGEN REGULATORY PROTEIN"/>
    <property type="match status" value="1"/>
</dbReference>
<dbReference type="PROSITE" id="PS51094">
    <property type="entry name" value="PTS_EIIA_TYPE_2"/>
    <property type="match status" value="1"/>
</dbReference>
<dbReference type="PANTHER" id="PTHR47738">
    <property type="entry name" value="PTS SYSTEM FRUCTOSE-LIKE EIIA COMPONENT-RELATED"/>
    <property type="match status" value="1"/>
</dbReference>
<dbReference type="GO" id="GO:0016740">
    <property type="term" value="F:transferase activity"/>
    <property type="evidence" value="ECO:0007669"/>
    <property type="project" value="UniProtKB-KW"/>
</dbReference>
<gene>
    <name evidence="2" type="primary">ptsN</name>
    <name evidence="2" type="ORF">SPHI_12610</name>
</gene>
<dbReference type="InterPro" id="IPR051541">
    <property type="entry name" value="PTS_SugarTrans_NitroReg"/>
</dbReference>
<dbReference type="SUPFAM" id="SSF55804">
    <property type="entry name" value="Phoshotransferase/anion transport protein"/>
    <property type="match status" value="1"/>
</dbReference>
<dbReference type="InterPro" id="IPR002178">
    <property type="entry name" value="PTS_EIIA_type-2_dom"/>
</dbReference>
<keyword evidence="3" id="KW-1185">Reference proteome</keyword>
<dbReference type="RefSeq" id="WP_076744040.1">
    <property type="nucleotide sequence ID" value="NZ_MPSB01000004.1"/>
</dbReference>
<reference evidence="2 3" key="1">
    <citation type="submission" date="2016-11" db="EMBL/GenBank/DDBJ databases">
        <title>Genome sequence of Sphingomonas jeddahensis G39.</title>
        <authorList>
            <person name="Poehlein A."/>
            <person name="Wuebbeler J.H."/>
            <person name="Steinbuechel A."/>
            <person name="Daniel R."/>
        </authorList>
    </citation>
    <scope>NUCLEOTIDE SEQUENCE [LARGE SCALE GENOMIC DNA]</scope>
    <source>
        <strain evidence="2 3">G39</strain>
    </source>
</reference>
<evidence type="ECO:0000313" key="2">
    <source>
        <dbReference type="EMBL" id="ONF96476.1"/>
    </source>
</evidence>
<dbReference type="EC" id="2.7.1.-" evidence="2"/>
<dbReference type="InterPro" id="IPR016152">
    <property type="entry name" value="PTrfase/Anion_transptr"/>
</dbReference>
<dbReference type="CDD" id="cd00211">
    <property type="entry name" value="PTS_IIA_fru"/>
    <property type="match status" value="1"/>
</dbReference>
<dbReference type="PROSITE" id="PS00372">
    <property type="entry name" value="PTS_EIIA_TYPE_2_HIS"/>
    <property type="match status" value="1"/>
</dbReference>
<dbReference type="Gene3D" id="3.40.930.10">
    <property type="entry name" value="Mannitol-specific EII, Chain A"/>
    <property type="match status" value="1"/>
</dbReference>
<dbReference type="OrthoDB" id="95460at2"/>
<keyword evidence="2" id="KW-0808">Transferase</keyword>
<dbReference type="AlphaFoldDB" id="A0A1V2EUX5"/>
<dbReference type="Pfam" id="PF00359">
    <property type="entry name" value="PTS_EIIA_2"/>
    <property type="match status" value="1"/>
</dbReference>
<evidence type="ECO:0000259" key="1">
    <source>
        <dbReference type="PROSITE" id="PS51094"/>
    </source>
</evidence>
<sequence length="159" mass="16560">MPNDLSDLLHPDLIAVGVAASSKKGLFQQLGAFTAPVLELDANAVTTALADREKLGSTGFGSGVAIPHARVNGLSRIVVVVVRLAQAIEFQAIDDMPVDMVVAMLSPPDAGADHLKALARVSSRFRDRSFVAKLRGAGSRDAIYALLTADDPEGALDAA</sequence>
<dbReference type="STRING" id="1915074.SPHI_12610"/>
<feature type="domain" description="PTS EIIA type-2" evidence="1">
    <location>
        <begin position="7"/>
        <end position="150"/>
    </location>
</feature>